<dbReference type="OrthoDB" id="7153836at2759"/>
<proteinExistence type="predicted"/>
<sequence length="107" mass="11963">MARKFPTYPTPVAAALFFFTENHITGPPSPSADAKFRYISGRYGKAAWLPVIVRSWTALRLDYSVAHYTYASRGFDYAAAYSFNDDALCGQRTFTTHSGEHALEIES</sequence>
<accession>A0A4C1ZMG1</accession>
<comment type="caution">
    <text evidence="1">The sequence shown here is derived from an EMBL/GenBank/DDBJ whole genome shotgun (WGS) entry which is preliminary data.</text>
</comment>
<dbReference type="AlphaFoldDB" id="A0A4C1ZMG1"/>
<evidence type="ECO:0000313" key="1">
    <source>
        <dbReference type="EMBL" id="GBP89676.1"/>
    </source>
</evidence>
<dbReference type="EMBL" id="BGZK01002018">
    <property type="protein sequence ID" value="GBP89676.1"/>
    <property type="molecule type" value="Genomic_DNA"/>
</dbReference>
<reference evidence="1 2" key="1">
    <citation type="journal article" date="2019" name="Commun. Biol.">
        <title>The bagworm genome reveals a unique fibroin gene that provides high tensile strength.</title>
        <authorList>
            <person name="Kono N."/>
            <person name="Nakamura H."/>
            <person name="Ohtoshi R."/>
            <person name="Tomita M."/>
            <person name="Numata K."/>
            <person name="Arakawa K."/>
        </authorList>
    </citation>
    <scope>NUCLEOTIDE SEQUENCE [LARGE SCALE GENOMIC DNA]</scope>
</reference>
<name>A0A4C1ZMG1_EUMVA</name>
<dbReference type="STRING" id="151549.A0A4C1ZMG1"/>
<keyword evidence="2" id="KW-1185">Reference proteome</keyword>
<protein>
    <submittedName>
        <fullName evidence="1">Uncharacterized protein</fullName>
    </submittedName>
</protein>
<evidence type="ECO:0000313" key="2">
    <source>
        <dbReference type="Proteomes" id="UP000299102"/>
    </source>
</evidence>
<dbReference type="Proteomes" id="UP000299102">
    <property type="component" value="Unassembled WGS sequence"/>
</dbReference>
<organism evidence="1 2">
    <name type="scientific">Eumeta variegata</name>
    <name type="common">Bagworm moth</name>
    <name type="synonym">Eumeta japonica</name>
    <dbReference type="NCBI Taxonomy" id="151549"/>
    <lineage>
        <taxon>Eukaryota</taxon>
        <taxon>Metazoa</taxon>
        <taxon>Ecdysozoa</taxon>
        <taxon>Arthropoda</taxon>
        <taxon>Hexapoda</taxon>
        <taxon>Insecta</taxon>
        <taxon>Pterygota</taxon>
        <taxon>Neoptera</taxon>
        <taxon>Endopterygota</taxon>
        <taxon>Lepidoptera</taxon>
        <taxon>Glossata</taxon>
        <taxon>Ditrysia</taxon>
        <taxon>Tineoidea</taxon>
        <taxon>Psychidae</taxon>
        <taxon>Oiketicinae</taxon>
        <taxon>Eumeta</taxon>
    </lineage>
</organism>
<gene>
    <name evidence="1" type="ORF">EVAR_65738_1</name>
</gene>